<accession>A0ABN8N8M8</accession>
<comment type="caution">
    <text evidence="1">The sequence shown here is derived from an EMBL/GenBank/DDBJ whole genome shotgun (WGS) entry which is preliminary data.</text>
</comment>
<evidence type="ECO:0000313" key="2">
    <source>
        <dbReference type="Proteomes" id="UP001159405"/>
    </source>
</evidence>
<evidence type="ECO:0000313" key="1">
    <source>
        <dbReference type="EMBL" id="CAH3045223.1"/>
    </source>
</evidence>
<dbReference type="EMBL" id="CALNXK010000013">
    <property type="protein sequence ID" value="CAH3045223.1"/>
    <property type="molecule type" value="Genomic_DNA"/>
</dbReference>
<keyword evidence="2" id="KW-1185">Reference proteome</keyword>
<dbReference type="Proteomes" id="UP001159405">
    <property type="component" value="Unassembled WGS sequence"/>
</dbReference>
<sequence length="121" mass="14064">MLQRLPTDFHVTLLGKKVIPSPSARDLGLQVDSTLSYDEHITQTGLAPSYLCHRFKTRDCVHDRNTRYRNNLNIPAYKSASGQRTFLYRATSFWNSLPCEIRGCDNWPIFKRHLKDFLSSF</sequence>
<proteinExistence type="predicted"/>
<reference evidence="1 2" key="1">
    <citation type="submission" date="2022-05" db="EMBL/GenBank/DDBJ databases">
        <authorList>
            <consortium name="Genoscope - CEA"/>
            <person name="William W."/>
        </authorList>
    </citation>
    <scope>NUCLEOTIDE SEQUENCE [LARGE SCALE GENOMIC DNA]</scope>
</reference>
<name>A0ABN8N8M8_9CNID</name>
<organism evidence="1 2">
    <name type="scientific">Porites lobata</name>
    <dbReference type="NCBI Taxonomy" id="104759"/>
    <lineage>
        <taxon>Eukaryota</taxon>
        <taxon>Metazoa</taxon>
        <taxon>Cnidaria</taxon>
        <taxon>Anthozoa</taxon>
        <taxon>Hexacorallia</taxon>
        <taxon>Scleractinia</taxon>
        <taxon>Fungiina</taxon>
        <taxon>Poritidae</taxon>
        <taxon>Porites</taxon>
    </lineage>
</organism>
<protein>
    <submittedName>
        <fullName evidence="1">Uncharacterized protein</fullName>
    </submittedName>
</protein>
<gene>
    <name evidence="1" type="ORF">PLOB_00006692</name>
</gene>